<organism evidence="1 2">
    <name type="scientific">Brassica cretica</name>
    <name type="common">Mustard</name>
    <dbReference type="NCBI Taxonomy" id="69181"/>
    <lineage>
        <taxon>Eukaryota</taxon>
        <taxon>Viridiplantae</taxon>
        <taxon>Streptophyta</taxon>
        <taxon>Embryophyta</taxon>
        <taxon>Tracheophyta</taxon>
        <taxon>Spermatophyta</taxon>
        <taxon>Magnoliopsida</taxon>
        <taxon>eudicotyledons</taxon>
        <taxon>Gunneridae</taxon>
        <taxon>Pentapetalae</taxon>
        <taxon>rosids</taxon>
        <taxon>malvids</taxon>
        <taxon>Brassicales</taxon>
        <taxon>Brassicaceae</taxon>
        <taxon>Brassiceae</taxon>
        <taxon>Brassica</taxon>
    </lineage>
</organism>
<comment type="caution">
    <text evidence="1">The sequence shown here is derived from an EMBL/GenBank/DDBJ whole genome shotgun (WGS) entry which is preliminary data.</text>
</comment>
<evidence type="ECO:0000313" key="2">
    <source>
        <dbReference type="Proteomes" id="UP000712600"/>
    </source>
</evidence>
<dbReference type="EMBL" id="QGKX02001290">
    <property type="protein sequence ID" value="KAF3539700.1"/>
    <property type="molecule type" value="Genomic_DNA"/>
</dbReference>
<dbReference type="Proteomes" id="UP000712600">
    <property type="component" value="Unassembled WGS sequence"/>
</dbReference>
<dbReference type="AlphaFoldDB" id="A0A8S9QEM4"/>
<sequence length="109" mass="12193">MYTPRNQSMIPRRRSSVGVSFGELLGSLAVLRRLIVSLALCGRFGVSLDLSSKMNLSTATSLSGPWLSSTESIDDPSSTLIRQRLCRWTPRFSRCPSTTHHVWRTRPLS</sequence>
<proteinExistence type="predicted"/>
<evidence type="ECO:0000313" key="1">
    <source>
        <dbReference type="EMBL" id="KAF3539700.1"/>
    </source>
</evidence>
<protein>
    <submittedName>
        <fullName evidence="1">Uncharacterized protein</fullName>
    </submittedName>
</protein>
<name>A0A8S9QEM4_BRACR</name>
<accession>A0A8S9QEM4</accession>
<reference evidence="1" key="1">
    <citation type="submission" date="2019-12" db="EMBL/GenBank/DDBJ databases">
        <title>Genome sequencing and annotation of Brassica cretica.</title>
        <authorList>
            <person name="Studholme D.J."/>
            <person name="Sarris P."/>
        </authorList>
    </citation>
    <scope>NUCLEOTIDE SEQUENCE</scope>
    <source>
        <strain evidence="1">PFS-109/04</strain>
        <tissue evidence="1">Leaf</tissue>
    </source>
</reference>
<gene>
    <name evidence="1" type="ORF">F2Q69_00025043</name>
</gene>